<keyword evidence="2" id="KW-1185">Reference proteome</keyword>
<proteinExistence type="predicted"/>
<protein>
    <submittedName>
        <fullName evidence="1">Uncharacterized protein</fullName>
    </submittedName>
</protein>
<organism evidence="1 2">
    <name type="scientific">Aspergillus brunneoviolaceus CBS 621.78</name>
    <dbReference type="NCBI Taxonomy" id="1450534"/>
    <lineage>
        <taxon>Eukaryota</taxon>
        <taxon>Fungi</taxon>
        <taxon>Dikarya</taxon>
        <taxon>Ascomycota</taxon>
        <taxon>Pezizomycotina</taxon>
        <taxon>Eurotiomycetes</taxon>
        <taxon>Eurotiomycetidae</taxon>
        <taxon>Eurotiales</taxon>
        <taxon>Aspergillaceae</taxon>
        <taxon>Aspergillus</taxon>
        <taxon>Aspergillus subgen. Circumdati</taxon>
    </lineage>
</organism>
<evidence type="ECO:0000313" key="1">
    <source>
        <dbReference type="EMBL" id="RAH42711.1"/>
    </source>
</evidence>
<name>A0ACD1G0E4_9EURO</name>
<dbReference type="EMBL" id="KZ825371">
    <property type="protein sequence ID" value="RAH42711.1"/>
    <property type="molecule type" value="Genomic_DNA"/>
</dbReference>
<reference evidence="1" key="1">
    <citation type="submission" date="2018-02" db="EMBL/GenBank/DDBJ databases">
        <title>The genomes of Aspergillus section Nigri reveals drivers in fungal speciation.</title>
        <authorList>
            <consortium name="DOE Joint Genome Institute"/>
            <person name="Vesth T.C."/>
            <person name="Nybo J."/>
            <person name="Theobald S."/>
            <person name="Brandl J."/>
            <person name="Frisvad J.C."/>
            <person name="Nielsen K.F."/>
            <person name="Lyhne E.K."/>
            <person name="Kogle M.E."/>
            <person name="Kuo A."/>
            <person name="Riley R."/>
            <person name="Clum A."/>
            <person name="Nolan M."/>
            <person name="Lipzen A."/>
            <person name="Salamov A."/>
            <person name="Henrissat B."/>
            <person name="Wiebenga A."/>
            <person name="De vries R.P."/>
            <person name="Grigoriev I.V."/>
            <person name="Mortensen U.H."/>
            <person name="Andersen M.R."/>
            <person name="Baker S.E."/>
        </authorList>
    </citation>
    <scope>NUCLEOTIDE SEQUENCE</scope>
    <source>
        <strain evidence="1">CBS 621.78</strain>
    </source>
</reference>
<dbReference type="Proteomes" id="UP000249057">
    <property type="component" value="Unassembled WGS sequence"/>
</dbReference>
<evidence type="ECO:0000313" key="2">
    <source>
        <dbReference type="Proteomes" id="UP000249057"/>
    </source>
</evidence>
<gene>
    <name evidence="1" type="ORF">BO95DRAFT_445817</name>
</gene>
<sequence length="57" mass="6051">MPSRALTDKRLSSFPYSPSKIPENVRPPQHSHIVFFLVGGSGIGTAGGGLNLGTRED</sequence>
<accession>A0ACD1G0E4</accession>